<evidence type="ECO:0000313" key="11">
    <source>
        <dbReference type="Proteomes" id="UP000064967"/>
    </source>
</evidence>
<dbReference type="GO" id="GO:0050660">
    <property type="term" value="F:flavin adenine dinucleotide binding"/>
    <property type="evidence" value="ECO:0007669"/>
    <property type="project" value="InterPro"/>
</dbReference>
<feature type="region of interest" description="Disordered" evidence="6">
    <location>
        <begin position="1"/>
        <end position="23"/>
    </location>
</feature>
<keyword evidence="3 5" id="KW-0274">FAD</keyword>
<evidence type="ECO:0000256" key="3">
    <source>
        <dbReference type="ARBA" id="ARBA00022827"/>
    </source>
</evidence>
<dbReference type="EMBL" id="CP012333">
    <property type="protein sequence ID" value="AKV03051.1"/>
    <property type="molecule type" value="Genomic_DNA"/>
</dbReference>
<keyword evidence="11" id="KW-1185">Reference proteome</keyword>
<evidence type="ECO:0000313" key="10">
    <source>
        <dbReference type="EMBL" id="AKV03051.1"/>
    </source>
</evidence>
<feature type="binding site" evidence="5">
    <location>
        <begin position="503"/>
        <end position="504"/>
    </location>
    <ligand>
        <name>FAD</name>
        <dbReference type="ChEBI" id="CHEBI:57692"/>
    </ligand>
</feature>
<dbReference type="Pfam" id="PF05199">
    <property type="entry name" value="GMC_oxred_C"/>
    <property type="match status" value="1"/>
</dbReference>
<evidence type="ECO:0000256" key="4">
    <source>
        <dbReference type="ARBA" id="ARBA00023002"/>
    </source>
</evidence>
<gene>
    <name evidence="10" type="ORF">AKJ09_09714</name>
</gene>
<comment type="similarity">
    <text evidence="1">Belongs to the GMC oxidoreductase family.</text>
</comment>
<dbReference type="STRING" id="1391654.AKJ09_09714"/>
<dbReference type="InterPro" id="IPR036188">
    <property type="entry name" value="FAD/NAD-bd_sf"/>
</dbReference>
<evidence type="ECO:0000256" key="5">
    <source>
        <dbReference type="PIRSR" id="PIRSR000137-2"/>
    </source>
</evidence>
<dbReference type="Gene3D" id="3.50.50.60">
    <property type="entry name" value="FAD/NAD(P)-binding domain"/>
    <property type="match status" value="1"/>
</dbReference>
<accession>A0A0K1QB86</accession>
<feature type="domain" description="Glucose-methanol-choline oxidoreductase C-terminal" evidence="9">
    <location>
        <begin position="391"/>
        <end position="510"/>
    </location>
</feature>
<comment type="cofactor">
    <cofactor evidence="5">
        <name>FAD</name>
        <dbReference type="ChEBI" id="CHEBI:57692"/>
    </cofactor>
</comment>
<dbReference type="SUPFAM" id="SSF51905">
    <property type="entry name" value="FAD/NAD(P)-binding domain"/>
    <property type="match status" value="1"/>
</dbReference>
<evidence type="ECO:0000259" key="8">
    <source>
        <dbReference type="Pfam" id="PF00890"/>
    </source>
</evidence>
<feature type="domain" description="Glucose-methanol-choline oxidoreductase N-terminal" evidence="7">
    <location>
        <begin position="91"/>
        <end position="302"/>
    </location>
</feature>
<keyword evidence="4" id="KW-0560">Oxidoreductase</keyword>
<dbReference type="PIRSF" id="PIRSF000137">
    <property type="entry name" value="Alcohol_oxidase"/>
    <property type="match status" value="1"/>
</dbReference>
<protein>
    <submittedName>
        <fullName evidence="10">Oxidoreductase, GMC family</fullName>
    </submittedName>
</protein>
<keyword evidence="2" id="KW-0285">Flavoprotein</keyword>
<evidence type="ECO:0000259" key="9">
    <source>
        <dbReference type="Pfam" id="PF05199"/>
    </source>
</evidence>
<feature type="binding site" evidence="5">
    <location>
        <position position="239"/>
    </location>
    <ligand>
        <name>FAD</name>
        <dbReference type="ChEBI" id="CHEBI:57692"/>
    </ligand>
</feature>
<reference evidence="10 11" key="1">
    <citation type="submission" date="2015-08" db="EMBL/GenBank/DDBJ databases">
        <authorList>
            <person name="Babu N.S."/>
            <person name="Beckwith C.J."/>
            <person name="Beseler K.G."/>
            <person name="Brison A."/>
            <person name="Carone J.V."/>
            <person name="Caskin T.P."/>
            <person name="Diamond M."/>
            <person name="Durham M.E."/>
            <person name="Foxe J.M."/>
            <person name="Go M."/>
            <person name="Henderson B.A."/>
            <person name="Jones I.B."/>
            <person name="McGettigan J.A."/>
            <person name="Micheletti S.J."/>
            <person name="Nasrallah M.E."/>
            <person name="Ortiz D."/>
            <person name="Piller C.R."/>
            <person name="Privatt S.R."/>
            <person name="Schneider S.L."/>
            <person name="Sharp S."/>
            <person name="Smith T.C."/>
            <person name="Stanton J.D."/>
            <person name="Ullery H.E."/>
            <person name="Wilson R.J."/>
            <person name="Serrano M.G."/>
            <person name="Buck G."/>
            <person name="Lee V."/>
            <person name="Wang Y."/>
            <person name="Carvalho R."/>
            <person name="Voegtly L."/>
            <person name="Shi R."/>
            <person name="Duckworth R."/>
            <person name="Johnson A."/>
            <person name="Loviza R."/>
            <person name="Walstead R."/>
            <person name="Shah Z."/>
            <person name="Kiflezghi M."/>
            <person name="Wade K."/>
            <person name="Ball S.L."/>
            <person name="Bradley K.W."/>
            <person name="Asai D.J."/>
            <person name="Bowman C.A."/>
            <person name="Russell D.A."/>
            <person name="Pope W.H."/>
            <person name="Jacobs-Sera D."/>
            <person name="Hendrix R.W."/>
            <person name="Hatfull G.F."/>
        </authorList>
    </citation>
    <scope>NUCLEOTIDE SEQUENCE [LARGE SCALE GENOMIC DNA]</scope>
    <source>
        <strain evidence="10 11">DSM 27648</strain>
    </source>
</reference>
<evidence type="ECO:0000259" key="7">
    <source>
        <dbReference type="Pfam" id="PF00732"/>
    </source>
</evidence>
<proteinExistence type="inferred from homology"/>
<dbReference type="Pfam" id="PF00890">
    <property type="entry name" value="FAD_binding_2"/>
    <property type="match status" value="1"/>
</dbReference>
<dbReference type="PANTHER" id="PTHR46056">
    <property type="entry name" value="LONG-CHAIN-ALCOHOL OXIDASE"/>
    <property type="match status" value="1"/>
</dbReference>
<dbReference type="PRINTS" id="PR00411">
    <property type="entry name" value="PNDRDTASEI"/>
</dbReference>
<feature type="domain" description="FAD-dependent oxidoreductase 2 FAD-binding" evidence="8">
    <location>
        <begin position="42"/>
        <end position="74"/>
    </location>
</feature>
<evidence type="ECO:0000256" key="1">
    <source>
        <dbReference type="ARBA" id="ARBA00010790"/>
    </source>
</evidence>
<dbReference type="Gene3D" id="3.30.410.40">
    <property type="match status" value="1"/>
</dbReference>
<dbReference type="GO" id="GO:0016614">
    <property type="term" value="F:oxidoreductase activity, acting on CH-OH group of donors"/>
    <property type="evidence" value="ECO:0007669"/>
    <property type="project" value="InterPro"/>
</dbReference>
<feature type="compositionally biased region" description="Basic and acidic residues" evidence="6">
    <location>
        <begin position="1"/>
        <end position="20"/>
    </location>
</feature>
<dbReference type="InterPro" id="IPR000172">
    <property type="entry name" value="GMC_OxRdtase_N"/>
</dbReference>
<dbReference type="Pfam" id="PF00732">
    <property type="entry name" value="GMC_oxred_N"/>
    <property type="match status" value="1"/>
</dbReference>
<dbReference type="RefSeq" id="WP_146653878.1">
    <property type="nucleotide sequence ID" value="NZ_CP012333.1"/>
</dbReference>
<dbReference type="OrthoDB" id="5488788at2"/>
<organism evidence="10 11">
    <name type="scientific">Labilithrix luteola</name>
    <dbReference type="NCBI Taxonomy" id="1391654"/>
    <lineage>
        <taxon>Bacteria</taxon>
        <taxon>Pseudomonadati</taxon>
        <taxon>Myxococcota</taxon>
        <taxon>Polyangia</taxon>
        <taxon>Polyangiales</taxon>
        <taxon>Labilitrichaceae</taxon>
        <taxon>Labilithrix</taxon>
    </lineage>
</organism>
<name>A0A0K1QB86_9BACT</name>
<dbReference type="Proteomes" id="UP000064967">
    <property type="component" value="Chromosome"/>
</dbReference>
<sequence>MSTRPNDGHEHAGKPHHVDDALPEGAVVDGETLTRAIDDIFDVVVVGSGAAGGTAAYTLASAGLSVGIVEEGPWMRTRDMQEDVHDVFSRVMRMSGLQMLRGKAFMPVLQGRCVGGSTLVNSAIAWRIPEDVVDEWHARFGLGTHITMRALEPQFDALERDLSVSEVSDEVLGENNRLFVEQAKRRGIVTQPMRRYDRGCKGSGQCLTGCPHAAKQGMSVTYVPWTLARGGRIFTSCRVERVDVRGGRARSVLARSATGHHVTVHARYAVVVAASTVQTPNILRRSGVRSRALGRHFQVHPALSLGGLFDRPIEMTFGATQGAESIHFRSTDRFKLETISLPPHLAGARLPGVGYELGSRLAQFGHVAVWAAQVRSRAEGTVGEAWGGGDRIRYSVEEDDLRAARKATALIARMMFEAGAREVWPSIFGVPSILRSIDEVALVDEAPLDPRAYNFIATHLFGAARMGHDASSSVVDPDFRVHDTEGLFVVDSSVFPTNLGVNPQHSIMGMSKLAASRLAARIRGGRIAA</sequence>
<evidence type="ECO:0000256" key="2">
    <source>
        <dbReference type="ARBA" id="ARBA00022630"/>
    </source>
</evidence>
<dbReference type="PANTHER" id="PTHR46056:SF12">
    <property type="entry name" value="LONG-CHAIN-ALCOHOL OXIDASE"/>
    <property type="match status" value="1"/>
</dbReference>
<dbReference type="InterPro" id="IPR012132">
    <property type="entry name" value="GMC_OxRdtase"/>
</dbReference>
<dbReference type="InterPro" id="IPR007867">
    <property type="entry name" value="GMC_OxRtase_C"/>
</dbReference>
<evidence type="ECO:0000256" key="6">
    <source>
        <dbReference type="SAM" id="MobiDB-lite"/>
    </source>
</evidence>
<dbReference type="AlphaFoldDB" id="A0A0K1QB86"/>
<dbReference type="KEGG" id="llu:AKJ09_09714"/>
<dbReference type="InterPro" id="IPR003953">
    <property type="entry name" value="FAD-dep_OxRdtase_2_FAD-bd"/>
</dbReference>